<sequence length="213" mass="23705">MSYPLFKILQAKNPVKDATTPTIPVRGIYDIDPNQTLVLLVDIKANPEIAWPLLLEQLQPLRTLGWLSHTKNGTLFMGPVTVVDTGTTQVEQVEANPARDVFLDAPLAKLDGDAYTSTNSYYASVSFRRSIGLIGPSGLRNSQLLKVRDEIQKAHSRGLKVRYWSLSAWPLSKQSRLWEGLVSEGLDILHIDDLLGAREVLTRRNRNCIVSAS</sequence>
<dbReference type="InterPro" id="IPR017946">
    <property type="entry name" value="PLC-like_Pdiesterase_TIM-brl"/>
</dbReference>
<comment type="similarity">
    <text evidence="1">Belongs to the AIM6 family.</text>
</comment>
<evidence type="ECO:0000256" key="2">
    <source>
        <dbReference type="ARBA" id="ARBA00014286"/>
    </source>
</evidence>
<keyword evidence="4" id="KW-1185">Reference proteome</keyword>
<dbReference type="EMBL" id="JAZAVJ010000221">
    <property type="protein sequence ID" value="KAK7403947.1"/>
    <property type="molecule type" value="Genomic_DNA"/>
</dbReference>
<name>A0ABR1GPX6_9HYPO</name>
<dbReference type="SUPFAM" id="SSF51695">
    <property type="entry name" value="PLC-like phosphodiesterases"/>
    <property type="match status" value="1"/>
</dbReference>
<evidence type="ECO:0000313" key="3">
    <source>
        <dbReference type="EMBL" id="KAK7403947.1"/>
    </source>
</evidence>
<organism evidence="3 4">
    <name type="scientific">Neonectria punicea</name>
    <dbReference type="NCBI Taxonomy" id="979145"/>
    <lineage>
        <taxon>Eukaryota</taxon>
        <taxon>Fungi</taxon>
        <taxon>Dikarya</taxon>
        <taxon>Ascomycota</taxon>
        <taxon>Pezizomycotina</taxon>
        <taxon>Sordariomycetes</taxon>
        <taxon>Hypocreomycetidae</taxon>
        <taxon>Hypocreales</taxon>
        <taxon>Nectriaceae</taxon>
        <taxon>Neonectria</taxon>
    </lineage>
</organism>
<evidence type="ECO:0000256" key="1">
    <source>
        <dbReference type="ARBA" id="ARBA00008858"/>
    </source>
</evidence>
<reference evidence="3 4" key="1">
    <citation type="journal article" date="2025" name="Microbiol. Resour. Announc.">
        <title>Draft genome sequences for Neonectria magnoliae and Neonectria punicea, canker pathogens of Liriodendron tulipifera and Acer saccharum in West Virginia.</title>
        <authorList>
            <person name="Petronek H.M."/>
            <person name="Kasson M.T."/>
            <person name="Metheny A.M."/>
            <person name="Stauder C.M."/>
            <person name="Lovett B."/>
            <person name="Lynch S.C."/>
            <person name="Garnas J.R."/>
            <person name="Kasson L.R."/>
            <person name="Stajich J.E."/>
        </authorList>
    </citation>
    <scope>NUCLEOTIDE SEQUENCE [LARGE SCALE GENOMIC DNA]</scope>
    <source>
        <strain evidence="3 4">NRRL 64653</strain>
    </source>
</reference>
<protein>
    <recommendedName>
        <fullName evidence="2">Altered inheritance of mitochondria protein 6</fullName>
    </recommendedName>
</protein>
<dbReference type="PANTHER" id="PTHR31571">
    <property type="entry name" value="ALTERED INHERITANCE OF MITOCHONDRIA PROTEIN 6"/>
    <property type="match status" value="1"/>
</dbReference>
<dbReference type="PANTHER" id="PTHR31571:SF1">
    <property type="entry name" value="ALTERED INHERITANCE OF MITOCHONDRIA PROTEIN 6"/>
    <property type="match status" value="1"/>
</dbReference>
<evidence type="ECO:0000313" key="4">
    <source>
        <dbReference type="Proteomes" id="UP001498476"/>
    </source>
</evidence>
<gene>
    <name evidence="3" type="primary">AIM6</name>
    <name evidence="3" type="ORF">QQX98_010278</name>
</gene>
<proteinExistence type="inferred from homology"/>
<comment type="caution">
    <text evidence="3">The sequence shown here is derived from an EMBL/GenBank/DDBJ whole genome shotgun (WGS) entry which is preliminary data.</text>
</comment>
<accession>A0ABR1GPX6</accession>
<dbReference type="InterPro" id="IPR051236">
    <property type="entry name" value="HAT_RTT109-like"/>
</dbReference>
<dbReference type="Proteomes" id="UP001498476">
    <property type="component" value="Unassembled WGS sequence"/>
</dbReference>